<reference evidence="2 3" key="1">
    <citation type="journal article" date="2014" name="PLoS ONE">
        <title>Global Analysis of Gene Expression Profiles in Physic Nut (Jatropha curcas L.) Seedlings Exposed to Salt Stress.</title>
        <authorList>
            <person name="Zhang L."/>
            <person name="Zhang C."/>
            <person name="Wu P."/>
            <person name="Chen Y."/>
            <person name="Li M."/>
            <person name="Jiang H."/>
            <person name="Wu G."/>
        </authorList>
    </citation>
    <scope>NUCLEOTIDE SEQUENCE [LARGE SCALE GENOMIC DNA]</scope>
    <source>
        <strain evidence="3">cv. GZQX0401</strain>
        <tissue evidence="2">Young leaves</tissue>
    </source>
</reference>
<evidence type="ECO:0000313" key="2">
    <source>
        <dbReference type="EMBL" id="KDP32979.1"/>
    </source>
</evidence>
<dbReference type="EMBL" id="KK914568">
    <property type="protein sequence ID" value="KDP32979.1"/>
    <property type="molecule type" value="Genomic_DNA"/>
</dbReference>
<evidence type="ECO:0000313" key="3">
    <source>
        <dbReference type="Proteomes" id="UP000027138"/>
    </source>
</evidence>
<dbReference type="AlphaFoldDB" id="A0A067KME0"/>
<keyword evidence="3" id="KW-1185">Reference proteome</keyword>
<protein>
    <submittedName>
        <fullName evidence="2">Uncharacterized protein</fullName>
    </submittedName>
</protein>
<gene>
    <name evidence="2" type="ORF">JCGZ_13010</name>
</gene>
<sequence length="184" mass="19777">MGRKKDKGKEIKQDSGSPTKALSEHSEDLKTLNTKTTPPKDLKKWIEELSQSPEVIKALQSMASSSTEDPGMSSKSKAIVSAHDTATLSQTVDSKELSNPLMAVDLPKIQYKSTGSPSLFVKHPIKAAHKFLVKGQLSNSKGQLGTAKLNSATVKVHSATVKVHSSTVKANSRDSSTETTVHQQ</sequence>
<feature type="region of interest" description="Disordered" evidence="1">
    <location>
        <begin position="1"/>
        <end position="46"/>
    </location>
</feature>
<feature type="region of interest" description="Disordered" evidence="1">
    <location>
        <begin position="162"/>
        <end position="184"/>
    </location>
</feature>
<organism evidence="2 3">
    <name type="scientific">Jatropha curcas</name>
    <name type="common">Barbados nut</name>
    <dbReference type="NCBI Taxonomy" id="180498"/>
    <lineage>
        <taxon>Eukaryota</taxon>
        <taxon>Viridiplantae</taxon>
        <taxon>Streptophyta</taxon>
        <taxon>Embryophyta</taxon>
        <taxon>Tracheophyta</taxon>
        <taxon>Spermatophyta</taxon>
        <taxon>Magnoliopsida</taxon>
        <taxon>eudicotyledons</taxon>
        <taxon>Gunneridae</taxon>
        <taxon>Pentapetalae</taxon>
        <taxon>rosids</taxon>
        <taxon>fabids</taxon>
        <taxon>Malpighiales</taxon>
        <taxon>Euphorbiaceae</taxon>
        <taxon>Crotonoideae</taxon>
        <taxon>Jatropheae</taxon>
        <taxon>Jatropha</taxon>
    </lineage>
</organism>
<dbReference type="Proteomes" id="UP000027138">
    <property type="component" value="Unassembled WGS sequence"/>
</dbReference>
<evidence type="ECO:0000256" key="1">
    <source>
        <dbReference type="SAM" id="MobiDB-lite"/>
    </source>
</evidence>
<accession>A0A067KME0</accession>
<name>A0A067KME0_JATCU</name>
<proteinExistence type="predicted"/>